<feature type="domain" description="Thiamine pyrophosphate enzyme central" evidence="10">
    <location>
        <begin position="210"/>
        <end position="317"/>
    </location>
</feature>
<dbReference type="InterPro" id="IPR029035">
    <property type="entry name" value="DHS-like_NAD/FAD-binding_dom"/>
</dbReference>
<keyword evidence="14" id="KW-1185">Reference proteome</keyword>
<dbReference type="RefSeq" id="WP_201505388.1">
    <property type="nucleotide sequence ID" value="NZ_BAAAFR010000005.1"/>
</dbReference>
<dbReference type="CDD" id="cd07038">
    <property type="entry name" value="TPP_PYR_PDC_IPDC_like"/>
    <property type="match status" value="1"/>
</dbReference>
<evidence type="ECO:0000256" key="7">
    <source>
        <dbReference type="ARBA" id="ARBA00023052"/>
    </source>
</evidence>
<dbReference type="SUPFAM" id="SSF52518">
    <property type="entry name" value="Thiamin diphosphate-binding fold (THDP-binding)"/>
    <property type="match status" value="2"/>
</dbReference>
<name>A0ABP3FLL7_9GAMM</name>
<dbReference type="PANTHER" id="PTHR43452:SF30">
    <property type="entry name" value="PYRUVATE DECARBOXYLASE ISOZYME 1-RELATED"/>
    <property type="match status" value="1"/>
</dbReference>
<reference evidence="14" key="1">
    <citation type="journal article" date="2019" name="Int. J. Syst. Evol. Microbiol.">
        <title>The Global Catalogue of Microorganisms (GCM) 10K type strain sequencing project: providing services to taxonomists for standard genome sequencing and annotation.</title>
        <authorList>
            <consortium name="The Broad Institute Genomics Platform"/>
            <consortium name="The Broad Institute Genome Sequencing Center for Infectious Disease"/>
            <person name="Wu L."/>
            <person name="Ma J."/>
        </authorList>
    </citation>
    <scope>NUCLEOTIDE SEQUENCE [LARGE SCALE GENOMIC DNA]</scope>
    <source>
        <strain evidence="14">JCM 16343</strain>
    </source>
</reference>
<sequence length="557" mass="60765">MTQQYTIADYLFERIHEAGATDIFGVPGDFNLPFLDNIIAAKDLRWVGNTNELNAGYAADGYARERGFAAMVTTFGVGELSAINATAGSFAEYAPVLHVVGAPSMAQQNAKRRIHHTLGDGVFNHFIKMVEPVTVARAQITPENAASEIDRVIRMVLKKHRPGYLMLSPDVARQPIYPPTTKLIDSEEDITSQAALKDFRQALIAFLPNKTTTLMADLMVHRLGLQNELKALIADTNIPYTTLSWGKTLLDEHSERWAGTYAGVASRPVVKDAVENCECLIKIGVNYTDTTTAGFSQDIDDDVVVDLHYERASVSGKTFAPIALKDALQTLHEVMTSGITITPKPFCEPMQTHQQQGADDEAIRQDDLWHIVADQLADNNLVFADQGTAYFGISDVRLPEGVTCYGQPMWGSIGYTLPASLGAAIASPHKRSVVLIGDGSALLTIQEMATIINQRINPVIVLVNNDGYTVERAIHGENQPYNDIPACQWSLMPQAFGGTDDTVLVLKASTAGELKSAFEQAAKATDKLVMLEVMTDKYDIPPLLADITEALKPKSDS</sequence>
<proteinExistence type="inferred from homology"/>
<dbReference type="Proteomes" id="UP001501787">
    <property type="component" value="Unassembled WGS sequence"/>
</dbReference>
<dbReference type="InterPro" id="IPR029061">
    <property type="entry name" value="THDP-binding"/>
</dbReference>
<dbReference type="InterPro" id="IPR047214">
    <property type="entry name" value="TPP_PDC_IPDC"/>
</dbReference>
<keyword evidence="8" id="KW-0456">Lyase</keyword>
<comment type="cofactor">
    <cofactor evidence="2">
        <name>thiamine diphosphate</name>
        <dbReference type="ChEBI" id="CHEBI:58937"/>
    </cofactor>
</comment>
<dbReference type="Gene3D" id="3.40.50.1220">
    <property type="entry name" value="TPP-binding domain"/>
    <property type="match status" value="1"/>
</dbReference>
<dbReference type="InterPro" id="IPR012110">
    <property type="entry name" value="PDC/IPDC-like"/>
</dbReference>
<evidence type="ECO:0000256" key="1">
    <source>
        <dbReference type="ARBA" id="ARBA00001920"/>
    </source>
</evidence>
<dbReference type="PANTHER" id="PTHR43452">
    <property type="entry name" value="PYRUVATE DECARBOXYLASE"/>
    <property type="match status" value="1"/>
</dbReference>
<gene>
    <name evidence="13" type="primary">pdc</name>
    <name evidence="13" type="ORF">GCM10009129_16220</name>
</gene>
<keyword evidence="5" id="KW-0210">Decarboxylase</keyword>
<dbReference type="InterPro" id="IPR011766">
    <property type="entry name" value="TPP_enzyme_TPP-bd"/>
</dbReference>
<keyword evidence="6" id="KW-0460">Magnesium</keyword>
<accession>A0ABP3FLL7</accession>
<evidence type="ECO:0000256" key="2">
    <source>
        <dbReference type="ARBA" id="ARBA00001964"/>
    </source>
</evidence>
<dbReference type="InterPro" id="IPR012001">
    <property type="entry name" value="Thiamin_PyroP_enz_TPP-bd_dom"/>
</dbReference>
<evidence type="ECO:0000313" key="13">
    <source>
        <dbReference type="EMBL" id="GAA0319334.1"/>
    </source>
</evidence>
<dbReference type="PIRSF" id="PIRSF036565">
    <property type="entry name" value="Pyruvt_ip_decrb"/>
    <property type="match status" value="1"/>
</dbReference>
<evidence type="ECO:0000256" key="3">
    <source>
        <dbReference type="ARBA" id="ARBA00007812"/>
    </source>
</evidence>
<evidence type="ECO:0000256" key="9">
    <source>
        <dbReference type="RuleBase" id="RU362132"/>
    </source>
</evidence>
<comment type="similarity">
    <text evidence="3 9">Belongs to the TPP enzyme family.</text>
</comment>
<dbReference type="InterPro" id="IPR000399">
    <property type="entry name" value="TPP-bd_CS"/>
</dbReference>
<feature type="domain" description="Thiamine pyrophosphate enzyme N-terminal TPP-binding" evidence="12">
    <location>
        <begin position="6"/>
        <end position="115"/>
    </location>
</feature>
<organism evidence="13 14">
    <name type="scientific">Psychrobacter aestuarii</name>
    <dbReference type="NCBI Taxonomy" id="556327"/>
    <lineage>
        <taxon>Bacteria</taxon>
        <taxon>Pseudomonadati</taxon>
        <taxon>Pseudomonadota</taxon>
        <taxon>Gammaproteobacteria</taxon>
        <taxon>Moraxellales</taxon>
        <taxon>Moraxellaceae</taxon>
        <taxon>Psychrobacter</taxon>
    </lineage>
</organism>
<dbReference type="Pfam" id="PF02776">
    <property type="entry name" value="TPP_enzyme_N"/>
    <property type="match status" value="1"/>
</dbReference>
<keyword evidence="4" id="KW-0479">Metal-binding</keyword>
<dbReference type="EMBL" id="BAAAFR010000005">
    <property type="protein sequence ID" value="GAA0319334.1"/>
    <property type="molecule type" value="Genomic_DNA"/>
</dbReference>
<dbReference type="PROSITE" id="PS00187">
    <property type="entry name" value="TPP_ENZYMES"/>
    <property type="match status" value="1"/>
</dbReference>
<dbReference type="Pfam" id="PF02775">
    <property type="entry name" value="TPP_enzyme_C"/>
    <property type="match status" value="1"/>
</dbReference>
<dbReference type="InterPro" id="IPR012000">
    <property type="entry name" value="Thiamin_PyroP_enz_cen_dom"/>
</dbReference>
<evidence type="ECO:0000313" key="14">
    <source>
        <dbReference type="Proteomes" id="UP001501787"/>
    </source>
</evidence>
<dbReference type="Pfam" id="PF00205">
    <property type="entry name" value="TPP_enzyme_M"/>
    <property type="match status" value="1"/>
</dbReference>
<dbReference type="SUPFAM" id="SSF52467">
    <property type="entry name" value="DHS-like NAD/FAD-binding domain"/>
    <property type="match status" value="1"/>
</dbReference>
<evidence type="ECO:0000259" key="10">
    <source>
        <dbReference type="Pfam" id="PF00205"/>
    </source>
</evidence>
<keyword evidence="7 9" id="KW-0786">Thiamine pyrophosphate</keyword>
<dbReference type="Gene3D" id="3.40.50.970">
    <property type="match status" value="2"/>
</dbReference>
<evidence type="ECO:0000256" key="5">
    <source>
        <dbReference type="ARBA" id="ARBA00022793"/>
    </source>
</evidence>
<evidence type="ECO:0000256" key="8">
    <source>
        <dbReference type="ARBA" id="ARBA00023239"/>
    </source>
</evidence>
<evidence type="ECO:0000256" key="4">
    <source>
        <dbReference type="ARBA" id="ARBA00022723"/>
    </source>
</evidence>
<dbReference type="CDD" id="cd02005">
    <property type="entry name" value="TPP_PDC_IPDC"/>
    <property type="match status" value="1"/>
</dbReference>
<protein>
    <submittedName>
        <fullName evidence="13">Alpha-keto-acid decarboxylase</fullName>
    </submittedName>
</protein>
<feature type="domain" description="Thiamine pyrophosphate enzyme TPP-binding" evidence="11">
    <location>
        <begin position="404"/>
        <end position="533"/>
    </location>
</feature>
<comment type="cofactor">
    <cofactor evidence="1">
        <name>a metal cation</name>
        <dbReference type="ChEBI" id="CHEBI:25213"/>
    </cofactor>
</comment>
<evidence type="ECO:0000259" key="12">
    <source>
        <dbReference type="Pfam" id="PF02776"/>
    </source>
</evidence>
<evidence type="ECO:0000256" key="6">
    <source>
        <dbReference type="ARBA" id="ARBA00022842"/>
    </source>
</evidence>
<evidence type="ECO:0000259" key="11">
    <source>
        <dbReference type="Pfam" id="PF02775"/>
    </source>
</evidence>
<dbReference type="InterPro" id="IPR047213">
    <property type="entry name" value="TPP_PYR_PDC_IPDC-like"/>
</dbReference>
<comment type="caution">
    <text evidence="13">The sequence shown here is derived from an EMBL/GenBank/DDBJ whole genome shotgun (WGS) entry which is preliminary data.</text>
</comment>